<protein>
    <recommendedName>
        <fullName evidence="5">LysM domain-containing protein</fullName>
    </recommendedName>
</protein>
<dbReference type="Gene3D" id="3.10.350.10">
    <property type="entry name" value="LysM domain"/>
    <property type="match status" value="3"/>
</dbReference>
<evidence type="ECO:0000313" key="7">
    <source>
        <dbReference type="Proteomes" id="UP000191004"/>
    </source>
</evidence>
<dbReference type="CDD" id="cd00118">
    <property type="entry name" value="LysM"/>
    <property type="match status" value="1"/>
</dbReference>
<feature type="compositionally biased region" description="Low complexity" evidence="4">
    <location>
        <begin position="463"/>
        <end position="504"/>
    </location>
</feature>
<name>A0A1T3CXC3_9HYPO</name>
<dbReference type="InterPro" id="IPR018392">
    <property type="entry name" value="LysM"/>
</dbReference>
<reference evidence="6 7" key="1">
    <citation type="submission" date="2016-04" db="EMBL/GenBank/DDBJ databases">
        <title>Multiple horizontal gene transfer events from other fungi enriched the ability of the initially mycotrophic fungus Trichoderma (Ascomycota) to feed on dead plant biomass.</title>
        <authorList>
            <person name="Atanasova L."/>
            <person name="Chenthamara K."/>
            <person name="Zhang J."/>
            <person name="Grujic M."/>
            <person name="Henrissat B."/>
            <person name="Kuo A."/>
            <person name="Aertz A."/>
            <person name="Salamov A."/>
            <person name="Lipzen A."/>
            <person name="Labutti K."/>
            <person name="Barry K."/>
            <person name="Miao Y."/>
            <person name="Rahimi M.J."/>
            <person name="Shen Q."/>
            <person name="Grigoriev I.V."/>
            <person name="Kubicek C.P."/>
            <person name="Druzhinina I.S."/>
        </authorList>
    </citation>
    <scope>NUCLEOTIDE SEQUENCE [LARGE SCALE GENOMIC DNA]</scope>
    <source>
        <strain evidence="6 7">NJAU 4742</strain>
    </source>
</reference>
<evidence type="ECO:0000256" key="2">
    <source>
        <dbReference type="ARBA" id="ARBA00023026"/>
    </source>
</evidence>
<proteinExistence type="inferred from homology"/>
<feature type="region of interest" description="Disordered" evidence="4">
    <location>
        <begin position="463"/>
        <end position="512"/>
    </location>
</feature>
<dbReference type="Pfam" id="PF01476">
    <property type="entry name" value="LysM"/>
    <property type="match status" value="2"/>
</dbReference>
<dbReference type="AlphaFoldDB" id="A0A1T3CXC3"/>
<comment type="similarity">
    <text evidence="3">Belongs to the secreted LysM effector family.</text>
</comment>
<evidence type="ECO:0000259" key="5">
    <source>
        <dbReference type="PROSITE" id="PS51782"/>
    </source>
</evidence>
<organism evidence="6 7">
    <name type="scientific">Trichoderma guizhouense</name>
    <dbReference type="NCBI Taxonomy" id="1491466"/>
    <lineage>
        <taxon>Eukaryota</taxon>
        <taxon>Fungi</taxon>
        <taxon>Dikarya</taxon>
        <taxon>Ascomycota</taxon>
        <taxon>Pezizomycotina</taxon>
        <taxon>Sordariomycetes</taxon>
        <taxon>Hypocreomycetidae</taxon>
        <taxon>Hypocreales</taxon>
        <taxon>Hypocreaceae</taxon>
        <taxon>Trichoderma</taxon>
    </lineage>
</organism>
<feature type="domain" description="LysM" evidence="5">
    <location>
        <begin position="410"/>
        <end position="460"/>
    </location>
</feature>
<dbReference type="OrthoDB" id="5593235at2759"/>
<sequence>MALVFFGRRQTVSILDCYLKRNLVKNGGVLDGVIFVVRTKDAANLALLDKMMASEPAYERLEVNLKSKGYTSSYEFIQDDVMYIKMDDDIVYIEDTAIKAIASAKASRPDVYIMSANVVNQILFSWLHRQFGAVKPYLPELTERPADNDSVPLTDWRTSVLPSWEGPADFQQEAWSTERHPNHRWLPVRGRNAYPLNDTPIAKVDYTYGYSHKHWQVAAQEHYSLLENLEKEELWRYRFPTWDFQLKRMGIQFVAIMGKDINLAKPIPPDDEHHFTVEMPTRLGRHAAADGTGVVAHFFYGPQSGNPGVQSTDLLDRYRFVTMKTTSSDDLCTTFMAGWGITIDQFYAWNPAVGNNCQSLWLGTSYCVLGEDPTPTSSSTTSSTTRASSTTTSGGAPAPARLGIVQGCQKWYVAKPDDSCGDIATSNGITIAQICCLEYRRQPIPATTCDGFWPDYAYRVKAPTTSSSSKPPSTTSKPPASTSKPPSSTSKPSTTAKLSSTTTKVTAPGPTQSGIPAKCNKVAITQVGDGCESFATRNKITVAQLYSWNPVLENACKNFWAAEAYCIGVSA</sequence>
<keyword evidence="1" id="KW-0147">Chitin-binding</keyword>
<gene>
    <name evidence="6" type="ORF">A0O28_0092570</name>
</gene>
<dbReference type="EMBL" id="LVVK01000004">
    <property type="protein sequence ID" value="OPB45691.1"/>
    <property type="molecule type" value="Genomic_DNA"/>
</dbReference>
<dbReference type="InterPro" id="IPR036779">
    <property type="entry name" value="LysM_dom_sf"/>
</dbReference>
<evidence type="ECO:0000256" key="1">
    <source>
        <dbReference type="ARBA" id="ARBA00022669"/>
    </source>
</evidence>
<dbReference type="PANTHER" id="PTHR34997">
    <property type="entry name" value="AM15"/>
    <property type="match status" value="1"/>
</dbReference>
<evidence type="ECO:0000256" key="4">
    <source>
        <dbReference type="SAM" id="MobiDB-lite"/>
    </source>
</evidence>
<evidence type="ECO:0000256" key="3">
    <source>
        <dbReference type="ARBA" id="ARBA00044955"/>
    </source>
</evidence>
<dbReference type="Proteomes" id="UP000191004">
    <property type="component" value="Unassembled WGS sequence"/>
</dbReference>
<dbReference type="GO" id="GO:0008061">
    <property type="term" value="F:chitin binding"/>
    <property type="evidence" value="ECO:0007669"/>
    <property type="project" value="UniProtKB-KW"/>
</dbReference>
<accession>A0A1T3CXC3</accession>
<feature type="domain" description="LysM" evidence="5">
    <location>
        <begin position="322"/>
        <end position="368"/>
    </location>
</feature>
<dbReference type="PANTHER" id="PTHR34997:SF1">
    <property type="entry name" value="PEPTIDOGLYCAN-BINDING LYSIN DOMAIN"/>
    <property type="match status" value="1"/>
</dbReference>
<comment type="caution">
    <text evidence="6">The sequence shown here is derived from an EMBL/GenBank/DDBJ whole genome shotgun (WGS) entry which is preliminary data.</text>
</comment>
<feature type="region of interest" description="Disordered" evidence="4">
    <location>
        <begin position="373"/>
        <end position="399"/>
    </location>
</feature>
<feature type="domain" description="LysM" evidence="5">
    <location>
        <begin position="521"/>
        <end position="567"/>
    </location>
</feature>
<dbReference type="InterPro" id="IPR052210">
    <property type="entry name" value="LysM1-like"/>
</dbReference>
<keyword evidence="2" id="KW-0843">Virulence</keyword>
<keyword evidence="7" id="KW-1185">Reference proteome</keyword>
<dbReference type="PROSITE" id="PS51782">
    <property type="entry name" value="LYSM"/>
    <property type="match status" value="3"/>
</dbReference>
<evidence type="ECO:0000313" key="6">
    <source>
        <dbReference type="EMBL" id="OPB45691.1"/>
    </source>
</evidence>